<feature type="compositionally biased region" description="Basic residues" evidence="1">
    <location>
        <begin position="54"/>
        <end position="68"/>
    </location>
</feature>
<reference evidence="2 3" key="1">
    <citation type="submission" date="2021-01" db="EMBL/GenBank/DDBJ databases">
        <title>Whole genome shotgun sequence of Actinoplanes lobatus NBRC 12513.</title>
        <authorList>
            <person name="Komaki H."/>
            <person name="Tamura T."/>
        </authorList>
    </citation>
    <scope>NUCLEOTIDE SEQUENCE [LARGE SCALE GENOMIC DNA]</scope>
    <source>
        <strain evidence="2 3">NBRC 12513</strain>
    </source>
</reference>
<feature type="region of interest" description="Disordered" evidence="1">
    <location>
        <begin position="46"/>
        <end position="101"/>
    </location>
</feature>
<dbReference type="EMBL" id="BOMP01000034">
    <property type="protein sequence ID" value="GIE39486.1"/>
    <property type="molecule type" value="Genomic_DNA"/>
</dbReference>
<feature type="compositionally biased region" description="Basic residues" evidence="1">
    <location>
        <begin position="89"/>
        <end position="101"/>
    </location>
</feature>
<gene>
    <name evidence="2" type="ORF">Alo02nite_23840</name>
</gene>
<keyword evidence="3" id="KW-1185">Reference proteome</keyword>
<dbReference type="Gene3D" id="3.40.50.720">
    <property type="entry name" value="NAD(P)-binding Rossmann-like Domain"/>
    <property type="match status" value="1"/>
</dbReference>
<dbReference type="Pfam" id="PF13602">
    <property type="entry name" value="ADH_zinc_N_2"/>
    <property type="match status" value="1"/>
</dbReference>
<evidence type="ECO:0000256" key="1">
    <source>
        <dbReference type="SAM" id="MobiDB-lite"/>
    </source>
</evidence>
<evidence type="ECO:0000313" key="2">
    <source>
        <dbReference type="EMBL" id="GIE39486.1"/>
    </source>
</evidence>
<evidence type="ECO:0000313" key="3">
    <source>
        <dbReference type="Proteomes" id="UP000631312"/>
    </source>
</evidence>
<accession>A0ABQ4AEQ8</accession>
<comment type="caution">
    <text evidence="2">The sequence shown here is derived from an EMBL/GenBank/DDBJ whole genome shotgun (WGS) entry which is preliminary data.</text>
</comment>
<sequence>MLSGFTRQQLKPFLSVGKRQDLLTLADLLATGQVTPVIDRTYPLDEAADALPLRRGRPHPREGRRHRLTTAPTRTTQPVRMHAPTLPPLRRRNRSSRKKNR</sequence>
<dbReference type="Proteomes" id="UP000631312">
    <property type="component" value="Unassembled WGS sequence"/>
</dbReference>
<organism evidence="2 3">
    <name type="scientific">Actinoplanes lobatus</name>
    <dbReference type="NCBI Taxonomy" id="113568"/>
    <lineage>
        <taxon>Bacteria</taxon>
        <taxon>Bacillati</taxon>
        <taxon>Actinomycetota</taxon>
        <taxon>Actinomycetes</taxon>
        <taxon>Micromonosporales</taxon>
        <taxon>Micromonosporaceae</taxon>
        <taxon>Actinoplanes</taxon>
    </lineage>
</organism>
<proteinExistence type="predicted"/>
<dbReference type="RefSeq" id="WP_203832503.1">
    <property type="nucleotide sequence ID" value="NZ_BOMP01000034.1"/>
</dbReference>
<dbReference type="Gene3D" id="3.90.180.10">
    <property type="entry name" value="Medium-chain alcohol dehydrogenases, catalytic domain"/>
    <property type="match status" value="1"/>
</dbReference>
<protein>
    <submittedName>
        <fullName evidence="2">Uncharacterized protein</fullName>
    </submittedName>
</protein>
<name>A0ABQ4AEQ8_9ACTN</name>